<dbReference type="GeneID" id="27684715"/>
<gene>
    <name evidence="2" type="ORF">SPPG_01021</name>
</gene>
<dbReference type="InParanoid" id="A0A0L0HR33"/>
<reference evidence="2 3" key="1">
    <citation type="submission" date="2009-08" db="EMBL/GenBank/DDBJ databases">
        <title>The Genome Sequence of Spizellomyces punctatus strain DAOM BR117.</title>
        <authorList>
            <consortium name="The Broad Institute Genome Sequencing Platform"/>
            <person name="Russ C."/>
            <person name="Cuomo C."/>
            <person name="Shea T."/>
            <person name="Young S.K."/>
            <person name="Zeng Q."/>
            <person name="Koehrsen M."/>
            <person name="Haas B."/>
            <person name="Borodovsky M."/>
            <person name="Guigo R."/>
            <person name="Alvarado L."/>
            <person name="Berlin A."/>
            <person name="Bochicchio J."/>
            <person name="Borenstein D."/>
            <person name="Chapman S."/>
            <person name="Chen Z."/>
            <person name="Engels R."/>
            <person name="Freedman E."/>
            <person name="Gellesch M."/>
            <person name="Goldberg J."/>
            <person name="Griggs A."/>
            <person name="Gujja S."/>
            <person name="Heiman D."/>
            <person name="Hepburn T."/>
            <person name="Howarth C."/>
            <person name="Jen D."/>
            <person name="Larson L."/>
            <person name="Lewis B."/>
            <person name="Mehta T."/>
            <person name="Park D."/>
            <person name="Pearson M."/>
            <person name="Roberts A."/>
            <person name="Saif S."/>
            <person name="Shenoy N."/>
            <person name="Sisk P."/>
            <person name="Stolte C."/>
            <person name="Sykes S."/>
            <person name="Thomson T."/>
            <person name="Walk T."/>
            <person name="White J."/>
            <person name="Yandava C."/>
            <person name="Burger G."/>
            <person name="Gray M.W."/>
            <person name="Holland P.W.H."/>
            <person name="King N."/>
            <person name="Lang F.B.F."/>
            <person name="Roger A.J."/>
            <person name="Ruiz-Trillo I."/>
            <person name="Lander E."/>
            <person name="Nusbaum C."/>
        </authorList>
    </citation>
    <scope>NUCLEOTIDE SEQUENCE [LARGE SCALE GENOMIC DNA]</scope>
    <source>
        <strain evidence="2 3">DAOM BR117</strain>
    </source>
</reference>
<name>A0A0L0HR33_SPIPD</name>
<keyword evidence="3" id="KW-1185">Reference proteome</keyword>
<feature type="signal peptide" evidence="1">
    <location>
        <begin position="1"/>
        <end position="25"/>
    </location>
</feature>
<organism evidence="2 3">
    <name type="scientific">Spizellomyces punctatus (strain DAOM BR117)</name>
    <dbReference type="NCBI Taxonomy" id="645134"/>
    <lineage>
        <taxon>Eukaryota</taxon>
        <taxon>Fungi</taxon>
        <taxon>Fungi incertae sedis</taxon>
        <taxon>Chytridiomycota</taxon>
        <taxon>Chytridiomycota incertae sedis</taxon>
        <taxon>Chytridiomycetes</taxon>
        <taxon>Spizellomycetales</taxon>
        <taxon>Spizellomycetaceae</taxon>
        <taxon>Spizellomyces</taxon>
    </lineage>
</organism>
<dbReference type="RefSeq" id="XP_016611581.1">
    <property type="nucleotide sequence ID" value="XM_016749346.1"/>
</dbReference>
<feature type="chain" id="PRO_5005540274" evidence="1">
    <location>
        <begin position="26"/>
        <end position="390"/>
    </location>
</feature>
<dbReference type="AlphaFoldDB" id="A0A0L0HR33"/>
<evidence type="ECO:0000256" key="1">
    <source>
        <dbReference type="SAM" id="SignalP"/>
    </source>
</evidence>
<dbReference type="VEuPathDB" id="FungiDB:SPPG_01021"/>
<keyword evidence="1" id="KW-0732">Signal</keyword>
<evidence type="ECO:0000313" key="2">
    <source>
        <dbReference type="EMBL" id="KND03542.1"/>
    </source>
</evidence>
<proteinExistence type="predicted"/>
<dbReference type="OrthoDB" id="10294738at2759"/>
<dbReference type="EMBL" id="KQ257451">
    <property type="protein sequence ID" value="KND03542.1"/>
    <property type="molecule type" value="Genomic_DNA"/>
</dbReference>
<evidence type="ECO:0000313" key="3">
    <source>
        <dbReference type="Proteomes" id="UP000053201"/>
    </source>
</evidence>
<sequence>MMDVPGHMIFLNVVVVLDTAHFAVAICLMDKEIKHIEIDQASGKQRILRWVVVRSPGQSLPTALLNAVQRPVPQEDIMTRAGGTADTGIMDKAETWKNTHLRSQIGYHDHEVNSLELDPYNYAEEIRREDSVLDNWTPRQVTKEEPHIWQDLAQSLASVADPRDFGSRAHRDSLRSIKPESGSNSIYSYLHQKFSPYKLSRKTVDFYTPSKVNSTQIPIDVDAPHTARDARLLLLTVAQHVLTDVDHETLESFVDEVIDICKTNHKSDHDKVNEIKTLIPGGWKEDADHDTLVDMITLAEGVARLSDVVEDGPDAGHILDGKERERVIDNIGEEDPPRVFGRQAYVVPKTNRVKQALMGDNADTDFSYSDDDLAAVEHDVEYIQVEAADD</sequence>
<protein>
    <submittedName>
        <fullName evidence="2">Uncharacterized protein</fullName>
    </submittedName>
</protein>
<dbReference type="Proteomes" id="UP000053201">
    <property type="component" value="Unassembled WGS sequence"/>
</dbReference>
<accession>A0A0L0HR33</accession>